<reference evidence="2" key="1">
    <citation type="submission" date="2023-06" db="EMBL/GenBank/DDBJ databases">
        <title>Identification and characterization of horizontal gene transfer across gut microbiota members of farm animals based on homology search.</title>
        <authorList>
            <person name="Zeman M."/>
            <person name="Kubasova T."/>
            <person name="Jahodarova E."/>
            <person name="Nykrynova M."/>
            <person name="Rychlik I."/>
        </authorList>
    </citation>
    <scope>NUCLEOTIDE SEQUENCE [LARGE SCALE GENOMIC DNA]</scope>
    <source>
        <strain evidence="2">ET81</strain>
    </source>
</reference>
<accession>A0ABT7TZ56</accession>
<sequence>MTNGRVTENDYLQQLRQRTDRSRISVKVKVIDGDPLTVIKELSGPRANLDDYREVWIVIDHDGQDRHDFLAACRRLSSRQTVVHGVVSVPCFEVWLNAHYASVKNYRNQADAQAHYLELTGLSKKHAKTLPDDFPWDRGSQAAARCHLPTESLPEPDTQGPCPSTTMPHLLRSLGLLSADEA</sequence>
<protein>
    <submittedName>
        <fullName evidence="1">RloB family protein</fullName>
    </submittedName>
</protein>
<organism evidence="1 2">
    <name type="scientific">Actinomyces viscosus</name>
    <dbReference type="NCBI Taxonomy" id="1656"/>
    <lineage>
        <taxon>Bacteria</taxon>
        <taxon>Bacillati</taxon>
        <taxon>Actinomycetota</taxon>
        <taxon>Actinomycetes</taxon>
        <taxon>Actinomycetales</taxon>
        <taxon>Actinomycetaceae</taxon>
        <taxon>Actinomyces</taxon>
    </lineage>
</organism>
<dbReference type="Proteomes" id="UP001529257">
    <property type="component" value="Unassembled WGS sequence"/>
</dbReference>
<dbReference type="RefSeq" id="WP_289596763.1">
    <property type="nucleotide sequence ID" value="NZ_JAUDBR010000012.1"/>
</dbReference>
<evidence type="ECO:0000313" key="2">
    <source>
        <dbReference type="Proteomes" id="UP001529257"/>
    </source>
</evidence>
<evidence type="ECO:0000313" key="1">
    <source>
        <dbReference type="EMBL" id="MDM8077109.1"/>
    </source>
</evidence>
<gene>
    <name evidence="1" type="ORF">QUV91_08610</name>
</gene>
<keyword evidence="2" id="KW-1185">Reference proteome</keyword>
<dbReference type="InterPro" id="IPR025591">
    <property type="entry name" value="RloB"/>
</dbReference>
<comment type="caution">
    <text evidence="1">The sequence shown here is derived from an EMBL/GenBank/DDBJ whole genome shotgun (WGS) entry which is preliminary data.</text>
</comment>
<name>A0ABT7TZ56_ACTVI</name>
<dbReference type="Pfam" id="PF13707">
    <property type="entry name" value="RloB"/>
    <property type="match status" value="1"/>
</dbReference>
<dbReference type="EMBL" id="JAUDBR010000012">
    <property type="protein sequence ID" value="MDM8077109.1"/>
    <property type="molecule type" value="Genomic_DNA"/>
</dbReference>
<proteinExistence type="predicted"/>